<evidence type="ECO:0000313" key="3">
    <source>
        <dbReference type="Proteomes" id="UP000009173"/>
    </source>
</evidence>
<accession>A0A0H3A9M3</accession>
<protein>
    <recommendedName>
        <fullName evidence="4">Nickel transport complex, NikM subunit, transmembrane</fullName>
    </recommendedName>
</protein>
<sequence precursor="true">MRTRIAASVITLLLALPSGAAAHEFALVPQPWQVYHTGQEVPFGLVATHAFLKSEELEDPASVSATYEGKDITLQADSVFLQHEGKVKLGKSGAALLRAHRKGEIWSNTPKGWLKGGRDTHKNAITSNKYEKFAKTLLPVDGKTEGFDKVAGDRLEIVPVDNPLAARPGDTVRFKVLLDGKPFAPESVTATYDGFSDAANTWAYLTEPGGDGLASIRLSTSGLWMVRVEHTDRTKTAEYDAHVMRATLVFPVR</sequence>
<dbReference type="AlphaFoldDB" id="A0A0H3A9M3"/>
<dbReference type="KEGG" id="dvl:Dvul_2036"/>
<dbReference type="InterPro" id="IPR019613">
    <property type="entry name" value="DUF4198"/>
</dbReference>
<reference evidence="3" key="1">
    <citation type="journal article" date="2009" name="Environ. Microbiol.">
        <title>Contribution of mobile genetic elements to Desulfovibrio vulgaris genome plasticity.</title>
        <authorList>
            <person name="Walker C.B."/>
            <person name="Stolyar S."/>
            <person name="Chivian D."/>
            <person name="Pinel N."/>
            <person name="Gabster J.A."/>
            <person name="Dehal P.S."/>
            <person name="He Z."/>
            <person name="Yang Z.K."/>
            <person name="Yen H.C."/>
            <person name="Zhou J."/>
            <person name="Wall J.D."/>
            <person name="Hazen T.C."/>
            <person name="Arkin A.P."/>
            <person name="Stahl D.A."/>
        </authorList>
    </citation>
    <scope>NUCLEOTIDE SEQUENCE [LARGE SCALE GENOMIC DNA]</scope>
    <source>
        <strain evidence="3">DP4</strain>
    </source>
</reference>
<feature type="chain" id="PRO_5002604347" description="Nickel transport complex, NikM subunit, transmembrane" evidence="1">
    <location>
        <begin position="23"/>
        <end position="253"/>
    </location>
</feature>
<dbReference type="Pfam" id="PF10670">
    <property type="entry name" value="DUF4198"/>
    <property type="match status" value="1"/>
</dbReference>
<keyword evidence="1" id="KW-0732">Signal</keyword>
<proteinExistence type="predicted"/>
<name>A0A0H3A9M3_NITV4</name>
<evidence type="ECO:0008006" key="4">
    <source>
        <dbReference type="Google" id="ProtNLM"/>
    </source>
</evidence>
<dbReference type="EMBL" id="CP000527">
    <property type="protein sequence ID" value="ABM29052.1"/>
    <property type="molecule type" value="Genomic_DNA"/>
</dbReference>
<dbReference type="HOGENOM" id="CLU_089873_0_0_7"/>
<gene>
    <name evidence="2" type="ordered locus">Dvul_2036</name>
</gene>
<organism evidence="2 3">
    <name type="scientific">Nitratidesulfovibrio vulgaris (strain DP4)</name>
    <name type="common">Desulfovibrio vulgaris</name>
    <dbReference type="NCBI Taxonomy" id="391774"/>
    <lineage>
        <taxon>Bacteria</taxon>
        <taxon>Pseudomonadati</taxon>
        <taxon>Thermodesulfobacteriota</taxon>
        <taxon>Desulfovibrionia</taxon>
        <taxon>Desulfovibrionales</taxon>
        <taxon>Desulfovibrionaceae</taxon>
        <taxon>Nitratidesulfovibrio</taxon>
    </lineage>
</organism>
<feature type="signal peptide" evidence="1">
    <location>
        <begin position="1"/>
        <end position="22"/>
    </location>
</feature>
<dbReference type="RefSeq" id="WP_010938248.1">
    <property type="nucleotide sequence ID" value="NC_008751.1"/>
</dbReference>
<evidence type="ECO:0000256" key="1">
    <source>
        <dbReference type="SAM" id="SignalP"/>
    </source>
</evidence>
<dbReference type="Proteomes" id="UP000009173">
    <property type="component" value="Chromosome"/>
</dbReference>
<evidence type="ECO:0000313" key="2">
    <source>
        <dbReference type="EMBL" id="ABM29052.1"/>
    </source>
</evidence>